<accession>A0A2N0PD64</accession>
<proteinExistence type="predicted"/>
<dbReference type="EMBL" id="LLXJ01000961">
    <property type="protein sequence ID" value="PKC04761.1"/>
    <property type="molecule type" value="Genomic_DNA"/>
</dbReference>
<dbReference type="VEuPathDB" id="FungiDB:RhiirA1_498564"/>
<gene>
    <name evidence="1" type="ORF">RhiirA5_421819</name>
</gene>
<evidence type="ECO:0000313" key="1">
    <source>
        <dbReference type="EMBL" id="PKC04761.1"/>
    </source>
</evidence>
<protein>
    <submittedName>
        <fullName evidence="1">Uncharacterized protein</fullName>
    </submittedName>
</protein>
<dbReference type="VEuPathDB" id="FungiDB:RhiirFUN_009869"/>
<dbReference type="VEuPathDB" id="FungiDB:RhiirFUN_007203"/>
<dbReference type="AlphaFoldDB" id="A0A2N0PD64"/>
<name>A0A2N0PD64_9GLOM</name>
<reference evidence="1 2" key="1">
    <citation type="submission" date="2016-04" db="EMBL/GenBank/DDBJ databases">
        <title>Genome analyses suggest a sexual origin of heterokaryosis in a supposedly ancient asexual fungus.</title>
        <authorList>
            <person name="Ropars J."/>
            <person name="Sedzielewska K."/>
            <person name="Noel J."/>
            <person name="Charron P."/>
            <person name="Farinelli L."/>
            <person name="Marton T."/>
            <person name="Kruger M."/>
            <person name="Pelin A."/>
            <person name="Brachmann A."/>
            <person name="Corradi N."/>
        </authorList>
    </citation>
    <scope>NUCLEOTIDE SEQUENCE [LARGE SCALE GENOMIC DNA]</scope>
    <source>
        <strain evidence="1 2">A5</strain>
    </source>
</reference>
<dbReference type="VEuPathDB" id="FungiDB:RhiirA1_472799"/>
<organism evidence="1 2">
    <name type="scientific">Rhizophagus irregularis</name>
    <dbReference type="NCBI Taxonomy" id="588596"/>
    <lineage>
        <taxon>Eukaryota</taxon>
        <taxon>Fungi</taxon>
        <taxon>Fungi incertae sedis</taxon>
        <taxon>Mucoromycota</taxon>
        <taxon>Glomeromycotina</taxon>
        <taxon>Glomeromycetes</taxon>
        <taxon>Glomerales</taxon>
        <taxon>Glomeraceae</taxon>
        <taxon>Rhizophagus</taxon>
    </lineage>
</organism>
<sequence>MRHRYSKSLTYQTTIHDILYRYQAIWYIDPHLEKLHSRGCHLPSLFNSLPVYQQNGVYNEYYQRMKKKKPQLTRLELFQLANSIELSLAKPWTSKNSWQEVVLNVFEFTSMMKKYLDHLETTNNNMRTLHESENPAREPSNNCNIHLISKCNKEIDSRYCILDFDLANREVFDFIDLNLYISNDPIKKHNFIRDIQLSVLTGLYRYPYGNYLGTLNFIWKASNTEETSEYYETLKAQMITHINDTIPIYCIRQMRENMLQKASCEYYLMLYHDLTGDASLSNDQISKEIEERLRLMMLLENPSIIIDFRTNNGFQGSKFDIFWDELDGYFNKGERRKIPPDAVLYIPYAISIRKLRERIITHLNTKYQGLPLLSDVSIPSEEWIRLNFAPSNAYTTKAMQYTGHFNYECEFNIKYQDYACFILADDKHKVPISEDVPVSTGVRNKKTLAPAEGEITAADHDFTKLSLTPSITLFINIPNDISESFYDEKVYACFKDAIFQPSSTLRHSTEFFNLMNRQYPIQFLPSILSLYTDGDPDHRCTFGSVQVALICLFLAGVAIEREKMPEEFEDEFEALRTLEDIREKAKDNLCLKRTEHLVWKNEAFETENPASDLKINEMFEIKKCNQTFCKVCYRIRIPTDIFQNLHFLPDPIPSRDNPDHYETFANLYSKPTTEKFRPSLINLESKAELVPSNILISAKIREYIKCNSCRKIRCLYSNSHLIEQQKQDLKLVLQTYTYTCGSLIFPDDHNLAQEIFVRVQISCDSPIELLYYSSKKIGNIPICYWCGANSDFKIVP</sequence>
<reference evidence="1 2" key="2">
    <citation type="submission" date="2017-09" db="EMBL/GenBank/DDBJ databases">
        <title>Extensive intraspecific genome diversity in a model arbuscular mycorrhizal fungus.</title>
        <authorList>
            <person name="Chen E.C."/>
            <person name="Morin E."/>
            <person name="Beaudet D."/>
            <person name="Noel J."/>
            <person name="Ndikumana S."/>
            <person name="Charron P."/>
            <person name="St-Onge C."/>
            <person name="Giorgi J."/>
            <person name="Grigoriev I.V."/>
            <person name="Roux C."/>
            <person name="Martin F.M."/>
            <person name="Corradi N."/>
        </authorList>
    </citation>
    <scope>NUCLEOTIDE SEQUENCE [LARGE SCALE GENOMIC DNA]</scope>
    <source>
        <strain evidence="1 2">A5</strain>
    </source>
</reference>
<comment type="caution">
    <text evidence="1">The sequence shown here is derived from an EMBL/GenBank/DDBJ whole genome shotgun (WGS) entry which is preliminary data.</text>
</comment>
<evidence type="ECO:0000313" key="2">
    <source>
        <dbReference type="Proteomes" id="UP000232722"/>
    </source>
</evidence>
<dbReference type="Proteomes" id="UP000232722">
    <property type="component" value="Unassembled WGS sequence"/>
</dbReference>
<dbReference type="VEuPathDB" id="FungiDB:RhiirA1_472800"/>